<accession>A0A2L0FAV8</accession>
<proteinExistence type="predicted"/>
<dbReference type="PRINTS" id="PR00413">
    <property type="entry name" value="HADHALOGNASE"/>
</dbReference>
<dbReference type="SFLD" id="SFLDG01135">
    <property type="entry name" value="C1.5.6:_HAD__Beta-PGM__Phospha"/>
    <property type="match status" value="1"/>
</dbReference>
<evidence type="ECO:0000313" key="3">
    <source>
        <dbReference type="Proteomes" id="UP000238348"/>
    </source>
</evidence>
<dbReference type="Pfam" id="PF13419">
    <property type="entry name" value="HAD_2"/>
    <property type="match status" value="1"/>
</dbReference>
<evidence type="ECO:0000256" key="1">
    <source>
        <dbReference type="SAM" id="MobiDB-lite"/>
    </source>
</evidence>
<dbReference type="PANTHER" id="PTHR43434">
    <property type="entry name" value="PHOSPHOGLYCOLATE PHOSPHATASE"/>
    <property type="match status" value="1"/>
</dbReference>
<dbReference type="OrthoDB" id="9792518at2"/>
<dbReference type="InterPro" id="IPR036412">
    <property type="entry name" value="HAD-like_sf"/>
</dbReference>
<dbReference type="InterPro" id="IPR006439">
    <property type="entry name" value="HAD-SF_hydro_IA"/>
</dbReference>
<dbReference type="SUPFAM" id="SSF56784">
    <property type="entry name" value="HAD-like"/>
    <property type="match status" value="1"/>
</dbReference>
<dbReference type="InterPro" id="IPR023198">
    <property type="entry name" value="PGP-like_dom2"/>
</dbReference>
<name>A0A2L0FAV8_SORCE</name>
<dbReference type="InterPro" id="IPR041492">
    <property type="entry name" value="HAD_2"/>
</dbReference>
<dbReference type="GO" id="GO:0006281">
    <property type="term" value="P:DNA repair"/>
    <property type="evidence" value="ECO:0007669"/>
    <property type="project" value="TreeGrafter"/>
</dbReference>
<dbReference type="GO" id="GO:0008967">
    <property type="term" value="F:phosphoglycolate phosphatase activity"/>
    <property type="evidence" value="ECO:0007669"/>
    <property type="project" value="TreeGrafter"/>
</dbReference>
<dbReference type="SFLD" id="SFLDS00003">
    <property type="entry name" value="Haloacid_Dehalogenase"/>
    <property type="match status" value="1"/>
</dbReference>
<dbReference type="PANTHER" id="PTHR43434:SF16">
    <property type="entry name" value="BLL8046 PROTEIN"/>
    <property type="match status" value="1"/>
</dbReference>
<dbReference type="NCBIfam" id="TIGR01509">
    <property type="entry name" value="HAD-SF-IA-v3"/>
    <property type="match status" value="1"/>
</dbReference>
<dbReference type="AlphaFoldDB" id="A0A2L0FAV8"/>
<evidence type="ECO:0000313" key="2">
    <source>
        <dbReference type="EMBL" id="AUX48720.1"/>
    </source>
</evidence>
<sequence length="241" mass="25701">MTAIRGVIFDVDGTLVDSNDAHARAWVDALKEFGYTVQFEEVRRMIGMGGDKLLPAVTGGLESDSPEGKKVSARCSEIFMKQLLPELRALPGATELLKELRDRGLKLVIASSAQKEKLRELLKIAGADGVVESATSSSDAERSKPDPDIVQAALDNLRLPREEVVMIGDTPYDIEAAARAGLKTIGFRSGGWTDTGLEGAIAVYDGPADLLAHLDTSPLAEGAASAATPPQAEKTPQQRYV</sequence>
<protein>
    <submittedName>
        <fullName evidence="2">Haloacid dehalogenase</fullName>
    </submittedName>
</protein>
<feature type="region of interest" description="Disordered" evidence="1">
    <location>
        <begin position="221"/>
        <end position="241"/>
    </location>
</feature>
<dbReference type="Gene3D" id="1.10.150.240">
    <property type="entry name" value="Putative phosphatase, domain 2"/>
    <property type="match status" value="1"/>
</dbReference>
<dbReference type="Gene3D" id="3.40.50.1000">
    <property type="entry name" value="HAD superfamily/HAD-like"/>
    <property type="match status" value="1"/>
</dbReference>
<dbReference type="NCBIfam" id="TIGR01549">
    <property type="entry name" value="HAD-SF-IA-v1"/>
    <property type="match status" value="1"/>
</dbReference>
<dbReference type="SFLD" id="SFLDG01129">
    <property type="entry name" value="C1.5:_HAD__Beta-PGM__Phosphata"/>
    <property type="match status" value="1"/>
</dbReference>
<organism evidence="2 3">
    <name type="scientific">Sorangium cellulosum</name>
    <name type="common">Polyangium cellulosum</name>
    <dbReference type="NCBI Taxonomy" id="56"/>
    <lineage>
        <taxon>Bacteria</taxon>
        <taxon>Pseudomonadati</taxon>
        <taxon>Myxococcota</taxon>
        <taxon>Polyangia</taxon>
        <taxon>Polyangiales</taxon>
        <taxon>Polyangiaceae</taxon>
        <taxon>Sorangium</taxon>
    </lineage>
</organism>
<reference evidence="2 3" key="1">
    <citation type="submission" date="2015-09" db="EMBL/GenBank/DDBJ databases">
        <title>Sorangium comparison.</title>
        <authorList>
            <person name="Zaburannyi N."/>
            <person name="Bunk B."/>
            <person name="Overmann J."/>
            <person name="Mueller R."/>
        </authorList>
    </citation>
    <scope>NUCLEOTIDE SEQUENCE [LARGE SCALE GENOMIC DNA]</scope>
    <source>
        <strain evidence="2 3">So ce26</strain>
    </source>
</reference>
<dbReference type="RefSeq" id="WP_104986541.1">
    <property type="nucleotide sequence ID" value="NZ_CP012673.1"/>
</dbReference>
<dbReference type="InterPro" id="IPR050155">
    <property type="entry name" value="HAD-like_hydrolase_sf"/>
</dbReference>
<gene>
    <name evidence="2" type="primary">dehII</name>
    <name evidence="2" type="ORF">SOCE26_102610</name>
</gene>
<dbReference type="Proteomes" id="UP000238348">
    <property type="component" value="Chromosome"/>
</dbReference>
<dbReference type="InterPro" id="IPR023214">
    <property type="entry name" value="HAD_sf"/>
</dbReference>
<dbReference type="GO" id="GO:0005829">
    <property type="term" value="C:cytosol"/>
    <property type="evidence" value="ECO:0007669"/>
    <property type="project" value="TreeGrafter"/>
</dbReference>
<dbReference type="EMBL" id="CP012673">
    <property type="protein sequence ID" value="AUX48720.1"/>
    <property type="molecule type" value="Genomic_DNA"/>
</dbReference>